<reference evidence="1" key="1">
    <citation type="submission" date="2020-05" db="EMBL/GenBank/DDBJ databases">
        <authorList>
            <person name="Zhu T."/>
            <person name="Keshari N."/>
            <person name="Lu X."/>
        </authorList>
    </citation>
    <scope>NUCLEOTIDE SEQUENCE</scope>
    <source>
        <strain evidence="1">NK1-12</strain>
    </source>
</reference>
<dbReference type="EMBL" id="CP053586">
    <property type="protein sequence ID" value="WNZ24587.1"/>
    <property type="molecule type" value="Genomic_DNA"/>
</dbReference>
<organism evidence="1">
    <name type="scientific">Leptolyngbya sp. NK1-12</name>
    <dbReference type="NCBI Taxonomy" id="2547451"/>
    <lineage>
        <taxon>Bacteria</taxon>
        <taxon>Bacillati</taxon>
        <taxon>Cyanobacteriota</taxon>
        <taxon>Cyanophyceae</taxon>
        <taxon>Leptolyngbyales</taxon>
        <taxon>Leptolyngbyaceae</taxon>
        <taxon>Leptolyngbya group</taxon>
        <taxon>Leptolyngbya</taxon>
    </lineage>
</organism>
<dbReference type="AlphaFoldDB" id="A0AA97ALF4"/>
<name>A0AA97ALF4_9CYAN</name>
<gene>
    <name evidence="1" type="ORF">HJG54_18165</name>
</gene>
<proteinExistence type="predicted"/>
<protein>
    <submittedName>
        <fullName evidence="1">Uncharacterized protein</fullName>
    </submittedName>
</protein>
<evidence type="ECO:0000313" key="1">
    <source>
        <dbReference type="EMBL" id="WNZ24587.1"/>
    </source>
</evidence>
<dbReference type="RefSeq" id="WP_035997218.1">
    <property type="nucleotide sequence ID" value="NZ_CP053586.1"/>
</dbReference>
<accession>A0AA97ALF4</accession>
<sequence length="78" mass="9156">MVKAITSTTLVPESLQKTLDELVMQLGDRKNEVVDLLSDEQPSKSRLVDLSYTQCIWWEGCYYCQDEAKQWHRIKCFI</sequence>